<evidence type="ECO:0000256" key="3">
    <source>
        <dbReference type="SAM" id="Phobius"/>
    </source>
</evidence>
<accession>A0A5M9M7F2</accession>
<dbReference type="RefSeq" id="XP_033420782.1">
    <property type="nucleotide sequence ID" value="XM_033566580.1"/>
</dbReference>
<organism evidence="5 6">
    <name type="scientific">Aspergillus tanneri</name>
    <dbReference type="NCBI Taxonomy" id="1220188"/>
    <lineage>
        <taxon>Eukaryota</taxon>
        <taxon>Fungi</taxon>
        <taxon>Dikarya</taxon>
        <taxon>Ascomycota</taxon>
        <taxon>Pezizomycotina</taxon>
        <taxon>Eurotiomycetes</taxon>
        <taxon>Eurotiomycetidae</taxon>
        <taxon>Eurotiales</taxon>
        <taxon>Aspergillaceae</taxon>
        <taxon>Aspergillus</taxon>
        <taxon>Aspergillus subgen. Circumdati</taxon>
    </lineage>
</organism>
<keyword evidence="1" id="KW-0813">Transport</keyword>
<protein>
    <recommendedName>
        <fullName evidence="4">FAD-binding 8 domain-containing protein</fullName>
    </recommendedName>
</protein>
<dbReference type="InterPro" id="IPR013112">
    <property type="entry name" value="FAD-bd_8"/>
</dbReference>
<dbReference type="Proteomes" id="UP000324241">
    <property type="component" value="Unassembled WGS sequence"/>
</dbReference>
<dbReference type="AlphaFoldDB" id="A0A5M9M7F2"/>
<dbReference type="InterPro" id="IPR039261">
    <property type="entry name" value="FNR_nucleotide-bd"/>
</dbReference>
<dbReference type="EMBL" id="QUQM01000010">
    <property type="protein sequence ID" value="KAA8641420.1"/>
    <property type="molecule type" value="Genomic_DNA"/>
</dbReference>
<feature type="transmembrane region" description="Helical" evidence="3">
    <location>
        <begin position="36"/>
        <end position="54"/>
    </location>
</feature>
<dbReference type="GO" id="GO:0006826">
    <property type="term" value="P:iron ion transport"/>
    <property type="evidence" value="ECO:0007669"/>
    <property type="project" value="TreeGrafter"/>
</dbReference>
<dbReference type="Pfam" id="PF08022">
    <property type="entry name" value="FAD_binding_8"/>
    <property type="match status" value="1"/>
</dbReference>
<gene>
    <name evidence="5" type="ORF">ATNIH1004_001885</name>
</gene>
<dbReference type="GO" id="GO:0006879">
    <property type="term" value="P:intracellular iron ion homeostasis"/>
    <property type="evidence" value="ECO:0007669"/>
    <property type="project" value="TreeGrafter"/>
</dbReference>
<dbReference type="PANTHER" id="PTHR32361">
    <property type="entry name" value="FERRIC/CUPRIC REDUCTASE TRANSMEMBRANE COMPONENT"/>
    <property type="match status" value="1"/>
</dbReference>
<dbReference type="Gene3D" id="3.40.50.80">
    <property type="entry name" value="Nucleotide-binding domain of ferredoxin-NADP reductase (FNR) module"/>
    <property type="match status" value="1"/>
</dbReference>
<dbReference type="PANTHER" id="PTHR32361:SF26">
    <property type="entry name" value="FAD-BINDING 8 DOMAIN-CONTAINING PROTEIN-RELATED"/>
    <property type="match status" value="1"/>
</dbReference>
<evidence type="ECO:0000313" key="5">
    <source>
        <dbReference type="EMBL" id="KAA8641420.1"/>
    </source>
</evidence>
<feature type="transmembrane region" description="Helical" evidence="3">
    <location>
        <begin position="74"/>
        <end position="97"/>
    </location>
</feature>
<evidence type="ECO:0000259" key="4">
    <source>
        <dbReference type="Pfam" id="PF08022"/>
    </source>
</evidence>
<proteinExistence type="predicted"/>
<dbReference type="GO" id="GO:0000293">
    <property type="term" value="F:ferric-chelate reductase activity"/>
    <property type="evidence" value="ECO:0007669"/>
    <property type="project" value="TreeGrafter"/>
</dbReference>
<reference evidence="5 6" key="1">
    <citation type="submission" date="2019-08" db="EMBL/GenBank/DDBJ databases">
        <title>The genome sequence of a newly discovered highly antifungal drug resistant Aspergillus species, Aspergillus tanneri NIH 1004.</title>
        <authorList>
            <person name="Mounaud S."/>
            <person name="Singh I."/>
            <person name="Joardar V."/>
            <person name="Pakala S."/>
            <person name="Pakala S."/>
            <person name="Venepally P."/>
            <person name="Chung J.K."/>
            <person name="Losada L."/>
            <person name="Nierman W.C."/>
        </authorList>
    </citation>
    <scope>NUCLEOTIDE SEQUENCE [LARGE SCALE GENOMIC DNA]</scope>
    <source>
        <strain evidence="5 6">NIH1004</strain>
    </source>
</reference>
<evidence type="ECO:0000256" key="1">
    <source>
        <dbReference type="ARBA" id="ARBA00022448"/>
    </source>
</evidence>
<dbReference type="CDD" id="cd06186">
    <property type="entry name" value="NOX_Duox_like_FAD_NADP"/>
    <property type="match status" value="1"/>
</dbReference>
<evidence type="ECO:0000313" key="6">
    <source>
        <dbReference type="Proteomes" id="UP000324241"/>
    </source>
</evidence>
<feature type="transmembrane region" description="Helical" evidence="3">
    <location>
        <begin position="6"/>
        <end position="24"/>
    </location>
</feature>
<sequence>MGWSELVVQLLYWAGTLACNGVAVKDLSDAGSRAASLALLQFALLLGGSRLHLVADMLGVSLGMLVRIHKTAGWMAALQSGIHIAIVSACLGVLILTSLKPVRQYVYELFIKLHYGLAVCNLVFLWLHVRQVSSTSPFWKPSFTVGCLEVTSILMAATTLWQIGRILCYNFAPGKTLPIARIHQWEQGNKSPDVIKVCVLLPRGWNVRAGQTVYLYLKTMKFWTFPEAHPFSITWWQDPGHMPGIPRPLKDKAPQSTNSSEIGKASKEARYRPLDDRAAEDIRQFGRYEKTTGKETDAAFTEHDDLGSFAIWLLVRPDRGLTGDIASYRSLTELGVIVDGPYGGQQRLDRYGHVVMFAQGIGIAAQMSYIRALFYGSLNGELPTRRICLLWETREKDLIIVQKWMTKLLTEDHDNYNRTLMLDIQLYILDQKDGLRYGRRVKTFAGPVDIKDVMRGELERRRGRMLVTVSASEKFADELQRHMLELMDEGFKNDDVELLYLDFQPQQPHKVPPSEGKGAVIVSV</sequence>
<keyword evidence="3" id="KW-0812">Transmembrane</keyword>
<feature type="region of interest" description="Disordered" evidence="2">
    <location>
        <begin position="245"/>
        <end position="267"/>
    </location>
</feature>
<keyword evidence="3" id="KW-0472">Membrane</keyword>
<dbReference type="GeneID" id="54324587"/>
<evidence type="ECO:0000256" key="2">
    <source>
        <dbReference type="SAM" id="MobiDB-lite"/>
    </source>
</evidence>
<name>A0A5M9M7F2_9EURO</name>
<dbReference type="GO" id="GO:0005886">
    <property type="term" value="C:plasma membrane"/>
    <property type="evidence" value="ECO:0007669"/>
    <property type="project" value="TreeGrafter"/>
</dbReference>
<dbReference type="VEuPathDB" id="FungiDB:EYZ11_010936"/>
<dbReference type="GO" id="GO:0015677">
    <property type="term" value="P:copper ion import"/>
    <property type="evidence" value="ECO:0007669"/>
    <property type="project" value="TreeGrafter"/>
</dbReference>
<comment type="caution">
    <text evidence="5">The sequence shown here is derived from an EMBL/GenBank/DDBJ whole genome shotgun (WGS) entry which is preliminary data.</text>
</comment>
<keyword evidence="3" id="KW-1133">Transmembrane helix</keyword>
<dbReference type="InterPro" id="IPR051410">
    <property type="entry name" value="Ferric/Cupric_Reductase"/>
</dbReference>
<dbReference type="SUPFAM" id="SSF52343">
    <property type="entry name" value="Ferredoxin reductase-like, C-terminal NADP-linked domain"/>
    <property type="match status" value="1"/>
</dbReference>
<feature type="domain" description="FAD-binding 8" evidence="4">
    <location>
        <begin position="192"/>
        <end position="343"/>
    </location>
</feature>
<dbReference type="OrthoDB" id="4494341at2759"/>
<feature type="transmembrane region" description="Helical" evidence="3">
    <location>
        <begin position="109"/>
        <end position="129"/>
    </location>
</feature>